<reference evidence="2" key="1">
    <citation type="journal article" date="2022" name="Mol. Ecol. Resour.">
        <title>The genomes of chicory, endive, great burdock and yacon provide insights into Asteraceae palaeo-polyploidization history and plant inulin production.</title>
        <authorList>
            <person name="Fan W."/>
            <person name="Wang S."/>
            <person name="Wang H."/>
            <person name="Wang A."/>
            <person name="Jiang F."/>
            <person name="Liu H."/>
            <person name="Zhao H."/>
            <person name="Xu D."/>
            <person name="Zhang Y."/>
        </authorList>
    </citation>
    <scope>NUCLEOTIDE SEQUENCE [LARGE SCALE GENOMIC DNA]</scope>
    <source>
        <strain evidence="2">cv. Yunnan</strain>
    </source>
</reference>
<proteinExistence type="predicted"/>
<dbReference type="Proteomes" id="UP001056120">
    <property type="component" value="Linkage Group LG15"/>
</dbReference>
<keyword evidence="2" id="KW-1185">Reference proteome</keyword>
<evidence type="ECO:0000313" key="1">
    <source>
        <dbReference type="EMBL" id="KAI3775758.1"/>
    </source>
</evidence>
<evidence type="ECO:0000313" key="2">
    <source>
        <dbReference type="Proteomes" id="UP001056120"/>
    </source>
</evidence>
<organism evidence="1 2">
    <name type="scientific">Smallanthus sonchifolius</name>
    <dbReference type="NCBI Taxonomy" id="185202"/>
    <lineage>
        <taxon>Eukaryota</taxon>
        <taxon>Viridiplantae</taxon>
        <taxon>Streptophyta</taxon>
        <taxon>Embryophyta</taxon>
        <taxon>Tracheophyta</taxon>
        <taxon>Spermatophyta</taxon>
        <taxon>Magnoliopsida</taxon>
        <taxon>eudicotyledons</taxon>
        <taxon>Gunneridae</taxon>
        <taxon>Pentapetalae</taxon>
        <taxon>asterids</taxon>
        <taxon>campanulids</taxon>
        <taxon>Asterales</taxon>
        <taxon>Asteraceae</taxon>
        <taxon>Asteroideae</taxon>
        <taxon>Heliantheae alliance</taxon>
        <taxon>Millerieae</taxon>
        <taxon>Smallanthus</taxon>
    </lineage>
</organism>
<name>A0ACB9FY78_9ASTR</name>
<reference evidence="1 2" key="2">
    <citation type="journal article" date="2022" name="Mol. Ecol. Resour.">
        <title>The genomes of chicory, endive, great burdock and yacon provide insights into Asteraceae paleo-polyploidization history and plant inulin production.</title>
        <authorList>
            <person name="Fan W."/>
            <person name="Wang S."/>
            <person name="Wang H."/>
            <person name="Wang A."/>
            <person name="Jiang F."/>
            <person name="Liu H."/>
            <person name="Zhao H."/>
            <person name="Xu D."/>
            <person name="Zhang Y."/>
        </authorList>
    </citation>
    <scope>NUCLEOTIDE SEQUENCE [LARGE SCALE GENOMIC DNA]</scope>
    <source>
        <strain evidence="2">cv. Yunnan</strain>
        <tissue evidence="1">Leaves</tissue>
    </source>
</reference>
<protein>
    <submittedName>
        <fullName evidence="1">Uncharacterized protein</fullName>
    </submittedName>
</protein>
<gene>
    <name evidence="1" type="ORF">L1987_45511</name>
</gene>
<dbReference type="EMBL" id="CM042032">
    <property type="protein sequence ID" value="KAI3775758.1"/>
    <property type="molecule type" value="Genomic_DNA"/>
</dbReference>
<accession>A0ACB9FY78</accession>
<comment type="caution">
    <text evidence="1">The sequence shown here is derived from an EMBL/GenBank/DDBJ whole genome shotgun (WGS) entry which is preliminary data.</text>
</comment>
<sequence>MPSRRSARGHARSSSSTEAADLRPTQPELCPAIPPLEENTPGIDACLINKEVSTLPSVIVSSESSATMGKAIIGLGWFPPERFSSVVKQMIGSGSNPASGSMHA</sequence>